<dbReference type="GO" id="GO:0019202">
    <property type="term" value="F:amino acid kinase activity"/>
    <property type="evidence" value="ECO:0007669"/>
    <property type="project" value="TreeGrafter"/>
</dbReference>
<dbReference type="Proteomes" id="UP000294506">
    <property type="component" value="Unassembled WGS sequence"/>
</dbReference>
<comment type="caution">
    <text evidence="3">The sequence shown here is derived from an EMBL/GenBank/DDBJ whole genome shotgun (WGS) entry which is preliminary data.</text>
</comment>
<gene>
    <name evidence="3" type="ORF">EV640_101585</name>
</gene>
<comment type="similarity">
    <text evidence="1">Belongs to the pseudomonas-type ThrB family.</text>
</comment>
<dbReference type="InterPro" id="IPR002575">
    <property type="entry name" value="Aminoglycoside_PTrfase"/>
</dbReference>
<dbReference type="PANTHER" id="PTHR21064:SF6">
    <property type="entry name" value="AMINOGLYCOSIDE PHOSPHOTRANSFERASE DOMAIN-CONTAINING PROTEIN"/>
    <property type="match status" value="1"/>
</dbReference>
<dbReference type="Pfam" id="PF01636">
    <property type="entry name" value="APH"/>
    <property type="match status" value="1"/>
</dbReference>
<proteinExistence type="inferred from homology"/>
<organism evidence="3 4">
    <name type="scientific">Nesterenkonia aurantiaca</name>
    <dbReference type="NCBI Taxonomy" id="1436010"/>
    <lineage>
        <taxon>Bacteria</taxon>
        <taxon>Bacillati</taxon>
        <taxon>Actinomycetota</taxon>
        <taxon>Actinomycetes</taxon>
        <taxon>Micrococcales</taxon>
        <taxon>Micrococcaceae</taxon>
        <taxon>Nesterenkonia</taxon>
    </lineage>
</organism>
<protein>
    <submittedName>
        <fullName evidence="3">Ser/Thr protein kinase RdoA (MazF antagonist)</fullName>
    </submittedName>
</protein>
<keyword evidence="3" id="KW-0808">Transferase</keyword>
<dbReference type="InterPro" id="IPR011009">
    <property type="entry name" value="Kinase-like_dom_sf"/>
</dbReference>
<dbReference type="AlphaFoldDB" id="A0A4R7G8T6"/>
<accession>A0A4R7G8T6</accession>
<evidence type="ECO:0000256" key="1">
    <source>
        <dbReference type="ARBA" id="ARBA00038240"/>
    </source>
</evidence>
<reference evidence="3 4" key="1">
    <citation type="submission" date="2019-03" db="EMBL/GenBank/DDBJ databases">
        <title>Genomic Encyclopedia of Type Strains, Phase III (KMG-III): the genomes of soil and plant-associated and newly described type strains.</title>
        <authorList>
            <person name="Whitman W."/>
        </authorList>
    </citation>
    <scope>NUCLEOTIDE SEQUENCE [LARGE SCALE GENOMIC DNA]</scope>
    <source>
        <strain evidence="3 4">DSM 27373</strain>
    </source>
</reference>
<evidence type="ECO:0000313" key="4">
    <source>
        <dbReference type="Proteomes" id="UP000294506"/>
    </source>
</evidence>
<evidence type="ECO:0000259" key="2">
    <source>
        <dbReference type="Pfam" id="PF01636"/>
    </source>
</evidence>
<dbReference type="SUPFAM" id="SSF56112">
    <property type="entry name" value="Protein kinase-like (PK-like)"/>
    <property type="match status" value="1"/>
</dbReference>
<dbReference type="InterPro" id="IPR050249">
    <property type="entry name" value="Pseudomonas-type_ThrB"/>
</dbReference>
<sequence>MKGLLNLSRNPAFAVLLQVTAWHSEGGTQPSSPAFEENPLQNNTTIKSPVAIEAPTAPAVPVANQAVAVEPFTTFATLSRGEPAPQWLSHEVTSAWGLDPSRTELVLIAVSENATFRVDVDARPHAVLRVHRPGYVDPAQIRSELQWVRSLGEDVDIRVPEVVPRADGALLHTFSRDSADGAPAGEAPWHMVAFAFVQGAVLEDIVGVLPDPSSYYRRIGRATAEFHGHAENWQPPSGFDRFQWRIQDMIGRSSRWGDWRGAPMQTQQHQILHAAEAAAVKQVQLSAPTRQGWGLIHADLRPSNIMMHNDRLTVIDFDDCGYGWFLYDFASALSFIEHEPYAGRIAREWIIGYRSVRELTAEDVRFACALSMLRRLTMLGWTTTHRRDALPPEIWDAQLPGAVEVAQRYLESPTWLLD</sequence>
<name>A0A4R7G8T6_9MICC</name>
<keyword evidence="4" id="KW-1185">Reference proteome</keyword>
<keyword evidence="3" id="KW-0418">Kinase</keyword>
<dbReference type="PANTHER" id="PTHR21064">
    <property type="entry name" value="AMINOGLYCOSIDE PHOSPHOTRANSFERASE DOMAIN-CONTAINING PROTEIN-RELATED"/>
    <property type="match status" value="1"/>
</dbReference>
<dbReference type="Gene3D" id="3.90.1200.10">
    <property type="match status" value="1"/>
</dbReference>
<evidence type="ECO:0000313" key="3">
    <source>
        <dbReference type="EMBL" id="TDS87789.1"/>
    </source>
</evidence>
<dbReference type="EMBL" id="SOAN01000001">
    <property type="protein sequence ID" value="TDS87789.1"/>
    <property type="molecule type" value="Genomic_DNA"/>
</dbReference>
<feature type="domain" description="Aminoglycoside phosphotransferase" evidence="2">
    <location>
        <begin position="111"/>
        <end position="359"/>
    </location>
</feature>